<dbReference type="InterPro" id="IPR005110">
    <property type="entry name" value="MoeA_linker/N"/>
</dbReference>
<dbReference type="NCBIfam" id="NF045515">
    <property type="entry name" value="Glp_gephyrin"/>
    <property type="match status" value="1"/>
</dbReference>
<dbReference type="GO" id="GO:0061599">
    <property type="term" value="F:molybdopterin molybdotransferase activity"/>
    <property type="evidence" value="ECO:0007669"/>
    <property type="project" value="TreeGrafter"/>
</dbReference>
<dbReference type="InterPro" id="IPR001453">
    <property type="entry name" value="MoaB/Mog_dom"/>
</dbReference>
<dbReference type="Pfam" id="PF03454">
    <property type="entry name" value="MoeA_C"/>
    <property type="match status" value="1"/>
</dbReference>
<dbReference type="NCBIfam" id="TIGR00177">
    <property type="entry name" value="molyb_syn"/>
    <property type="match status" value="1"/>
</dbReference>
<keyword evidence="5" id="KW-1185">Reference proteome</keyword>
<dbReference type="HOGENOM" id="CLU_010186_7_2_2"/>
<dbReference type="GO" id="GO:0005737">
    <property type="term" value="C:cytoplasm"/>
    <property type="evidence" value="ECO:0007669"/>
    <property type="project" value="TreeGrafter"/>
</dbReference>
<reference evidence="4 5" key="1">
    <citation type="submission" date="2006-10" db="EMBL/GenBank/DDBJ databases">
        <title>Complete sequence of Methanosaeta thermophila PT.</title>
        <authorList>
            <consortium name="US DOE Joint Genome Institute"/>
            <person name="Copeland A."/>
            <person name="Lucas S."/>
            <person name="Lapidus A."/>
            <person name="Barry K."/>
            <person name="Detter J.C."/>
            <person name="Glavina del Rio T."/>
            <person name="Hammon N."/>
            <person name="Israni S."/>
            <person name="Pitluck S."/>
            <person name="Chain P."/>
            <person name="Malfatti S."/>
            <person name="Shin M."/>
            <person name="Vergez L."/>
            <person name="Schmutz J."/>
            <person name="Larimer F."/>
            <person name="Land M."/>
            <person name="Hauser L."/>
            <person name="Kyrpides N."/>
            <person name="Kim E."/>
            <person name="Smith K.S."/>
            <person name="Ingram-Smith C."/>
            <person name="Richardson P."/>
        </authorList>
    </citation>
    <scope>NUCLEOTIDE SEQUENCE [LARGE SCALE GENOMIC DNA]</scope>
    <source>
        <strain evidence="5">DSM 6194 / JCM 14653 / NBRC 101360 / PT</strain>
    </source>
</reference>
<protein>
    <submittedName>
        <fullName evidence="4">Molybdopterin molybdochelatase</fullName>
    </submittedName>
</protein>
<dbReference type="PANTHER" id="PTHR10192:SF19">
    <property type="entry name" value="MOLYBDOPTERIN BIOSYNTHESIS PROTEIN MJ0666-RELATED"/>
    <property type="match status" value="1"/>
</dbReference>
<dbReference type="SUPFAM" id="SSF63882">
    <property type="entry name" value="MoeA N-terminal region -like"/>
    <property type="match status" value="1"/>
</dbReference>
<dbReference type="GO" id="GO:0006777">
    <property type="term" value="P:Mo-molybdopterin cofactor biosynthetic process"/>
    <property type="evidence" value="ECO:0007669"/>
    <property type="project" value="UniProtKB-KW"/>
</dbReference>
<accession>A0B655</accession>
<dbReference type="InterPro" id="IPR005111">
    <property type="entry name" value="MoeA_C_domain_IV"/>
</dbReference>
<dbReference type="RefSeq" id="WP_011695577.1">
    <property type="nucleotide sequence ID" value="NC_008553.1"/>
</dbReference>
<dbReference type="InterPro" id="IPR036688">
    <property type="entry name" value="MoeA_C_domain_IV_sf"/>
</dbReference>
<evidence type="ECO:0000256" key="1">
    <source>
        <dbReference type="ARBA" id="ARBA00005046"/>
    </source>
</evidence>
<dbReference type="UniPathway" id="UPA00344"/>
<gene>
    <name evidence="4" type="ordered locus">Mthe_0386</name>
</gene>
<dbReference type="SMART" id="SM00852">
    <property type="entry name" value="MoCF_biosynth"/>
    <property type="match status" value="1"/>
</dbReference>
<dbReference type="Gene3D" id="2.40.340.10">
    <property type="entry name" value="MoeA, C-terminal, domain IV"/>
    <property type="match status" value="1"/>
</dbReference>
<dbReference type="SUPFAM" id="SSF63867">
    <property type="entry name" value="MoeA C-terminal domain-like"/>
    <property type="match status" value="1"/>
</dbReference>
<dbReference type="Gene3D" id="3.40.980.10">
    <property type="entry name" value="MoaB/Mog-like domain"/>
    <property type="match status" value="1"/>
</dbReference>
<sequence>MFRRLSSLSYALERLLDLCNPLEEREKIQIKDACGRVLASDVLSPENLPSFNRAAMDGYAVRSHETRGASQSSPVRITEYVRVRTGAALPEGFDAVVMLEDSFLRGNVLEITAELTPYRNVSRIGEDVRSGDIVLSCEHRLRPPDLALLGAVGIDEVEVFKTPRVAVIPTGDELVPRSCVPAPGEAREINSIMICSYVKLWGGEPQLSGVIPDERDAIKEAIKRCTGSDLILVSGGTSVGDRDYAPGVLDEMGELMVHGIRLSPGRPTALGAINGTPIVCLPGYPVAALASLYLLVRPAVKRLAHLSDDTQRREARLSRKIPSRPGYITFARVSLRDGIAEPVMVSGAGILSSVARADGFVLVPEDLEGLDEGEKVEVHIFE</sequence>
<dbReference type="InterPro" id="IPR038987">
    <property type="entry name" value="MoeA-like"/>
</dbReference>
<feature type="domain" description="MoaB/Mog" evidence="3">
    <location>
        <begin position="166"/>
        <end position="302"/>
    </location>
</feature>
<evidence type="ECO:0000259" key="3">
    <source>
        <dbReference type="SMART" id="SM00852"/>
    </source>
</evidence>
<dbReference type="CDD" id="cd00887">
    <property type="entry name" value="MoeA"/>
    <property type="match status" value="1"/>
</dbReference>
<dbReference type="EMBL" id="CP000477">
    <property type="protein sequence ID" value="ABK14179.1"/>
    <property type="molecule type" value="Genomic_DNA"/>
</dbReference>
<dbReference type="Pfam" id="PF00994">
    <property type="entry name" value="MoCF_biosynth"/>
    <property type="match status" value="1"/>
</dbReference>
<dbReference type="SUPFAM" id="SSF53218">
    <property type="entry name" value="Molybdenum cofactor biosynthesis proteins"/>
    <property type="match status" value="1"/>
</dbReference>
<dbReference type="Gene3D" id="2.170.190.11">
    <property type="entry name" value="Molybdopterin biosynthesis moea protein, domain 3"/>
    <property type="match status" value="1"/>
</dbReference>
<keyword evidence="2" id="KW-0501">Molybdenum cofactor biosynthesis</keyword>
<dbReference type="OrthoDB" id="31371at2157"/>
<dbReference type="Pfam" id="PF03453">
    <property type="entry name" value="MoeA_N"/>
    <property type="match status" value="1"/>
</dbReference>
<organism evidence="4 5">
    <name type="scientific">Methanothrix thermoacetophila (strain DSM 6194 / JCM 14653 / NBRC 101360 / PT)</name>
    <name type="common">Methanosaeta thermophila</name>
    <dbReference type="NCBI Taxonomy" id="349307"/>
    <lineage>
        <taxon>Archaea</taxon>
        <taxon>Methanobacteriati</taxon>
        <taxon>Methanobacteriota</taxon>
        <taxon>Stenosarchaea group</taxon>
        <taxon>Methanomicrobia</taxon>
        <taxon>Methanotrichales</taxon>
        <taxon>Methanotrichaceae</taxon>
        <taxon>Methanothrix</taxon>
    </lineage>
</organism>
<dbReference type="AlphaFoldDB" id="A0B655"/>
<comment type="pathway">
    <text evidence="1">Cofactor biosynthesis; molybdopterin biosynthesis.</text>
</comment>
<dbReference type="InterPro" id="IPR036135">
    <property type="entry name" value="MoeA_linker/N_sf"/>
</dbReference>
<dbReference type="Proteomes" id="UP000000674">
    <property type="component" value="Chromosome"/>
</dbReference>
<dbReference type="KEGG" id="mtp:Mthe_0386"/>
<dbReference type="STRING" id="349307.Mthe_0386"/>
<name>A0B655_METTP</name>
<dbReference type="InterPro" id="IPR036425">
    <property type="entry name" value="MoaB/Mog-like_dom_sf"/>
</dbReference>
<proteinExistence type="predicted"/>
<dbReference type="GeneID" id="4463188"/>
<evidence type="ECO:0000256" key="2">
    <source>
        <dbReference type="ARBA" id="ARBA00023150"/>
    </source>
</evidence>
<dbReference type="PANTHER" id="PTHR10192">
    <property type="entry name" value="MOLYBDOPTERIN BIOSYNTHESIS PROTEIN"/>
    <property type="match status" value="1"/>
</dbReference>
<evidence type="ECO:0000313" key="4">
    <source>
        <dbReference type="EMBL" id="ABK14179.1"/>
    </source>
</evidence>
<evidence type="ECO:0000313" key="5">
    <source>
        <dbReference type="Proteomes" id="UP000000674"/>
    </source>
</evidence>
<dbReference type="Gene3D" id="3.90.105.10">
    <property type="entry name" value="Molybdopterin biosynthesis moea protein, domain 2"/>
    <property type="match status" value="1"/>
</dbReference>